<gene>
    <name evidence="5" type="ORF">SAMN04488000_13216</name>
</gene>
<feature type="domain" description="HTH luxR-type" evidence="4">
    <location>
        <begin position="133"/>
        <end position="198"/>
    </location>
</feature>
<dbReference type="PANTHER" id="PTHR44688">
    <property type="entry name" value="DNA-BINDING TRANSCRIPTIONAL ACTIVATOR DEVR_DOSR"/>
    <property type="match status" value="1"/>
</dbReference>
<protein>
    <submittedName>
        <fullName evidence="5">DNA-binding response regulator, NarL/FixJ family, contains REC and HTH domains</fullName>
    </submittedName>
</protein>
<dbReference type="SUPFAM" id="SSF46894">
    <property type="entry name" value="C-terminal effector domain of the bipartite response regulators"/>
    <property type="match status" value="1"/>
</dbReference>
<dbReference type="CDD" id="cd06170">
    <property type="entry name" value="LuxR_C_like"/>
    <property type="match status" value="1"/>
</dbReference>
<proteinExistence type="predicted"/>
<dbReference type="Pfam" id="PF00196">
    <property type="entry name" value="GerE"/>
    <property type="match status" value="1"/>
</dbReference>
<reference evidence="6" key="1">
    <citation type="submission" date="2016-10" db="EMBL/GenBank/DDBJ databases">
        <authorList>
            <person name="Varghese N."/>
            <person name="Submissions S."/>
        </authorList>
    </citation>
    <scope>NUCLEOTIDE SEQUENCE [LARGE SCALE GENOMIC DNA]</scope>
    <source>
        <strain evidence="6">DSM 44437</strain>
    </source>
</reference>
<evidence type="ECO:0000259" key="4">
    <source>
        <dbReference type="PROSITE" id="PS50043"/>
    </source>
</evidence>
<dbReference type="InterPro" id="IPR000792">
    <property type="entry name" value="Tscrpt_reg_LuxR_C"/>
</dbReference>
<evidence type="ECO:0000256" key="1">
    <source>
        <dbReference type="ARBA" id="ARBA00023015"/>
    </source>
</evidence>
<dbReference type="Gene3D" id="3.40.50.2300">
    <property type="match status" value="1"/>
</dbReference>
<dbReference type="PANTHER" id="PTHR44688:SF16">
    <property type="entry name" value="DNA-BINDING TRANSCRIPTIONAL ACTIVATOR DEVR_DOSR"/>
    <property type="match status" value="1"/>
</dbReference>
<keyword evidence="3" id="KW-0804">Transcription</keyword>
<keyword evidence="2 5" id="KW-0238">DNA-binding</keyword>
<dbReference type="GO" id="GO:0006355">
    <property type="term" value="P:regulation of DNA-templated transcription"/>
    <property type="evidence" value="ECO:0007669"/>
    <property type="project" value="InterPro"/>
</dbReference>
<organism evidence="5 6">
    <name type="scientific">Lentzea albida</name>
    <dbReference type="NCBI Taxonomy" id="65499"/>
    <lineage>
        <taxon>Bacteria</taxon>
        <taxon>Bacillati</taxon>
        <taxon>Actinomycetota</taxon>
        <taxon>Actinomycetes</taxon>
        <taxon>Pseudonocardiales</taxon>
        <taxon>Pseudonocardiaceae</taxon>
        <taxon>Lentzea</taxon>
    </lineage>
</organism>
<dbReference type="STRING" id="65499.SAMN04488000_13216"/>
<keyword evidence="1" id="KW-0805">Transcription regulation</keyword>
<dbReference type="AlphaFoldDB" id="A0A1H9XCS3"/>
<dbReference type="PROSITE" id="PS50043">
    <property type="entry name" value="HTH_LUXR_2"/>
    <property type="match status" value="1"/>
</dbReference>
<accession>A0A1H9XCS3</accession>
<evidence type="ECO:0000313" key="5">
    <source>
        <dbReference type="EMBL" id="SES43831.1"/>
    </source>
</evidence>
<evidence type="ECO:0000256" key="3">
    <source>
        <dbReference type="ARBA" id="ARBA00023163"/>
    </source>
</evidence>
<name>A0A1H9XCS3_9PSEU</name>
<keyword evidence="6" id="KW-1185">Reference proteome</keyword>
<dbReference type="PRINTS" id="PR00038">
    <property type="entry name" value="HTHLUXR"/>
</dbReference>
<sequence length="202" mass="21579">MIGGKVTTTWRCTQPIRGNTVLSPLFRDVRTIHVSLSLRSALLTDKISSRLAAAPWAVVRRPADVVVVDAAEAAGPGTVAVLSSADAVPGLVRLGVTGLVLADDPPEDVVRAVHDVHRHGGWVSPRLVPSVLPGPPPASLTVREREALRLLAEGWENAEIAAAMFITVSAVKYHVSNLLRKFGCRDRTQLVSRLGRPSAVRS</sequence>
<dbReference type="SMART" id="SM00421">
    <property type="entry name" value="HTH_LUXR"/>
    <property type="match status" value="1"/>
</dbReference>
<dbReference type="InterPro" id="IPR016032">
    <property type="entry name" value="Sig_transdc_resp-reg_C-effctor"/>
</dbReference>
<dbReference type="EMBL" id="FOFV01000032">
    <property type="protein sequence ID" value="SES43831.1"/>
    <property type="molecule type" value="Genomic_DNA"/>
</dbReference>
<dbReference type="GO" id="GO:0003677">
    <property type="term" value="F:DNA binding"/>
    <property type="evidence" value="ECO:0007669"/>
    <property type="project" value="UniProtKB-KW"/>
</dbReference>
<evidence type="ECO:0000256" key="2">
    <source>
        <dbReference type="ARBA" id="ARBA00023125"/>
    </source>
</evidence>
<evidence type="ECO:0000313" key="6">
    <source>
        <dbReference type="Proteomes" id="UP000199503"/>
    </source>
</evidence>
<dbReference type="Proteomes" id="UP000199503">
    <property type="component" value="Unassembled WGS sequence"/>
</dbReference>